<comment type="subcellular location">
    <subcellularLocation>
        <location evidence="1">Membrane</location>
        <topology evidence="1">Multi-pass membrane protein</topology>
    </subcellularLocation>
</comment>
<dbReference type="OrthoDB" id="540503at2759"/>
<dbReference type="EMBL" id="BSXN01000881">
    <property type="protein sequence ID" value="GME70327.1"/>
    <property type="molecule type" value="Genomic_DNA"/>
</dbReference>
<evidence type="ECO:0000256" key="7">
    <source>
        <dbReference type="ARBA" id="ARBA00023098"/>
    </source>
</evidence>
<evidence type="ECO:0000259" key="10">
    <source>
        <dbReference type="Pfam" id="PF02544"/>
    </source>
</evidence>
<keyword evidence="4 9" id="KW-0812">Transmembrane</keyword>
<dbReference type="PANTHER" id="PTHR10556">
    <property type="entry name" value="3-OXO-5-ALPHA-STEROID 4-DEHYDROGENASE"/>
    <property type="match status" value="1"/>
</dbReference>
<feature type="domain" description="3-oxo-5-alpha-steroid 4-dehydrogenase C-terminal" evidence="10">
    <location>
        <begin position="157"/>
        <end position="324"/>
    </location>
</feature>
<proteinExistence type="inferred from homology"/>
<gene>
    <name evidence="11" type="ORF">Cboi02_000279900</name>
</gene>
<sequence length="324" mass="38413">MVTLEILPRSKNLRKINADTDPQTRISALIREYSKVNDIDPSRVKFSRLSEEEDPKTKKPKRINLRNDLTLEENGLDFKDYEKSTVYAKDLGPQIGWRTVFIYEYLGPILIHSLFYFFIYDPTENSYVQKISFILTLLHYLKRELETVFVHSFSSDTMPLLNLFKNSGHYWIINGLFIAGTVYAPDSYRNHSKKDEYGYLKDFIFHVSDRSKNELIILVSLFVICELSNFYCHYILMKLRSDGSRDHKIPYGFAFKFVSFPNYFFEIASWFFFALINNNWSSYLFLLVGGFTMAVWAKNKHRKYKKEFGDKYPKERKAIIPFIY</sequence>
<dbReference type="PANTHER" id="PTHR10556:SF28">
    <property type="entry name" value="VERY-LONG-CHAIN ENOYL-COA REDUCTASE"/>
    <property type="match status" value="1"/>
</dbReference>
<comment type="caution">
    <text evidence="11">The sequence shown here is derived from an EMBL/GenBank/DDBJ whole genome shotgun (WGS) entry which is preliminary data.</text>
</comment>
<keyword evidence="8 9" id="KW-0472">Membrane</keyword>
<dbReference type="Gene3D" id="1.20.120.1630">
    <property type="match status" value="1"/>
</dbReference>
<feature type="transmembrane region" description="Helical" evidence="9">
    <location>
        <begin position="100"/>
        <end position="119"/>
    </location>
</feature>
<evidence type="ECO:0000313" key="12">
    <source>
        <dbReference type="Proteomes" id="UP001165120"/>
    </source>
</evidence>
<feature type="transmembrane region" description="Helical" evidence="9">
    <location>
        <begin position="215"/>
        <end position="237"/>
    </location>
</feature>
<comment type="similarity">
    <text evidence="2">Belongs to the steroid 5-alpha reductase family.</text>
</comment>
<evidence type="ECO:0000256" key="9">
    <source>
        <dbReference type="SAM" id="Phobius"/>
    </source>
</evidence>
<dbReference type="AlphaFoldDB" id="A0A9W6T0M6"/>
<evidence type="ECO:0000256" key="1">
    <source>
        <dbReference type="ARBA" id="ARBA00004141"/>
    </source>
</evidence>
<protein>
    <submittedName>
        <fullName evidence="11">Unnamed protein product</fullName>
    </submittedName>
</protein>
<evidence type="ECO:0000256" key="2">
    <source>
        <dbReference type="ARBA" id="ARBA00007742"/>
    </source>
</evidence>
<evidence type="ECO:0000256" key="5">
    <source>
        <dbReference type="ARBA" id="ARBA00022989"/>
    </source>
</evidence>
<dbReference type="PROSITE" id="PS50244">
    <property type="entry name" value="S5A_REDUCTASE"/>
    <property type="match status" value="1"/>
</dbReference>
<evidence type="ECO:0000256" key="6">
    <source>
        <dbReference type="ARBA" id="ARBA00023002"/>
    </source>
</evidence>
<evidence type="ECO:0000256" key="8">
    <source>
        <dbReference type="ARBA" id="ARBA00023136"/>
    </source>
</evidence>
<evidence type="ECO:0000313" key="11">
    <source>
        <dbReference type="EMBL" id="GME70327.1"/>
    </source>
</evidence>
<feature type="transmembrane region" description="Helical" evidence="9">
    <location>
        <begin position="280"/>
        <end position="297"/>
    </location>
</feature>
<keyword evidence="3" id="KW-0444">Lipid biosynthesis</keyword>
<dbReference type="GO" id="GO:0042761">
    <property type="term" value="P:very long-chain fatty acid biosynthetic process"/>
    <property type="evidence" value="ECO:0007669"/>
    <property type="project" value="TreeGrafter"/>
</dbReference>
<dbReference type="InterPro" id="IPR039357">
    <property type="entry name" value="SRD5A/TECR"/>
</dbReference>
<dbReference type="InterPro" id="IPR001104">
    <property type="entry name" value="3-oxo-5_a-steroid_4-DH_C"/>
</dbReference>
<name>A0A9W6T0M6_CANBO</name>
<evidence type="ECO:0000256" key="4">
    <source>
        <dbReference type="ARBA" id="ARBA00022692"/>
    </source>
</evidence>
<dbReference type="GO" id="GO:0016627">
    <property type="term" value="F:oxidoreductase activity, acting on the CH-CH group of donors"/>
    <property type="evidence" value="ECO:0007669"/>
    <property type="project" value="InterPro"/>
</dbReference>
<keyword evidence="7" id="KW-0443">Lipid metabolism</keyword>
<organism evidence="11 12">
    <name type="scientific">Candida boidinii</name>
    <name type="common">Yeast</name>
    <dbReference type="NCBI Taxonomy" id="5477"/>
    <lineage>
        <taxon>Eukaryota</taxon>
        <taxon>Fungi</taxon>
        <taxon>Dikarya</taxon>
        <taxon>Ascomycota</taxon>
        <taxon>Saccharomycotina</taxon>
        <taxon>Pichiomycetes</taxon>
        <taxon>Pichiales</taxon>
        <taxon>Pichiaceae</taxon>
        <taxon>Ogataea</taxon>
        <taxon>Ogataea/Candida clade</taxon>
    </lineage>
</organism>
<keyword evidence="12" id="KW-1185">Reference proteome</keyword>
<keyword evidence="6" id="KW-0560">Oxidoreductase</keyword>
<dbReference type="Proteomes" id="UP001165120">
    <property type="component" value="Unassembled WGS sequence"/>
</dbReference>
<feature type="transmembrane region" description="Helical" evidence="9">
    <location>
        <begin position="249"/>
        <end position="274"/>
    </location>
</feature>
<dbReference type="GO" id="GO:0016020">
    <property type="term" value="C:membrane"/>
    <property type="evidence" value="ECO:0007669"/>
    <property type="project" value="UniProtKB-SubCell"/>
</dbReference>
<dbReference type="Pfam" id="PF02544">
    <property type="entry name" value="Steroid_dh"/>
    <property type="match status" value="1"/>
</dbReference>
<accession>A0A9W6T0M6</accession>
<evidence type="ECO:0000256" key="3">
    <source>
        <dbReference type="ARBA" id="ARBA00022516"/>
    </source>
</evidence>
<reference evidence="11" key="1">
    <citation type="submission" date="2023-04" db="EMBL/GenBank/DDBJ databases">
        <title>Candida boidinii NBRC 10035.</title>
        <authorList>
            <person name="Ichikawa N."/>
            <person name="Sato H."/>
            <person name="Tonouchi N."/>
        </authorList>
    </citation>
    <scope>NUCLEOTIDE SEQUENCE</scope>
    <source>
        <strain evidence="11">NBRC 10035</strain>
    </source>
</reference>
<keyword evidence="5 9" id="KW-1133">Transmembrane helix</keyword>